<evidence type="ECO:0000256" key="1">
    <source>
        <dbReference type="ARBA" id="ARBA00023002"/>
    </source>
</evidence>
<dbReference type="Proteomes" id="UP000887578">
    <property type="component" value="Unplaced"/>
</dbReference>
<dbReference type="InterPro" id="IPR020904">
    <property type="entry name" value="Sc_DH/Rdtase_CS"/>
</dbReference>
<dbReference type="PRINTS" id="PR00081">
    <property type="entry name" value="GDHRDH"/>
</dbReference>
<dbReference type="InterPro" id="IPR002347">
    <property type="entry name" value="SDR_fam"/>
</dbReference>
<organism evidence="2 3">
    <name type="scientific">Panagrolaimus davidi</name>
    <dbReference type="NCBI Taxonomy" id="227884"/>
    <lineage>
        <taxon>Eukaryota</taxon>
        <taxon>Metazoa</taxon>
        <taxon>Ecdysozoa</taxon>
        <taxon>Nematoda</taxon>
        <taxon>Chromadorea</taxon>
        <taxon>Rhabditida</taxon>
        <taxon>Tylenchina</taxon>
        <taxon>Panagrolaimomorpha</taxon>
        <taxon>Panagrolaimoidea</taxon>
        <taxon>Panagrolaimidae</taxon>
        <taxon>Panagrolaimus</taxon>
    </lineage>
</organism>
<dbReference type="GO" id="GO:0016491">
    <property type="term" value="F:oxidoreductase activity"/>
    <property type="evidence" value="ECO:0007669"/>
    <property type="project" value="UniProtKB-KW"/>
</dbReference>
<dbReference type="SUPFAM" id="SSF51735">
    <property type="entry name" value="NAD(P)-binding Rossmann-fold domains"/>
    <property type="match status" value="1"/>
</dbReference>
<dbReference type="Pfam" id="PF13561">
    <property type="entry name" value="adh_short_C2"/>
    <property type="match status" value="1"/>
</dbReference>
<reference evidence="3" key="1">
    <citation type="submission" date="2022-11" db="UniProtKB">
        <authorList>
            <consortium name="WormBaseParasite"/>
        </authorList>
    </citation>
    <scope>IDENTIFICATION</scope>
</reference>
<dbReference type="PANTHER" id="PTHR43975">
    <property type="entry name" value="ZGC:101858"/>
    <property type="match status" value="1"/>
</dbReference>
<proteinExistence type="predicted"/>
<dbReference type="InterPro" id="IPR036291">
    <property type="entry name" value="NAD(P)-bd_dom_sf"/>
</dbReference>
<keyword evidence="2" id="KW-1185">Reference proteome</keyword>
<dbReference type="PRINTS" id="PR00080">
    <property type="entry name" value="SDRFAMILY"/>
</dbReference>
<dbReference type="WBParaSite" id="PDA_v2.g237.t1">
    <property type="protein sequence ID" value="PDA_v2.g237.t1"/>
    <property type="gene ID" value="PDA_v2.g237"/>
</dbReference>
<dbReference type="AlphaFoldDB" id="A0A914PZ72"/>
<protein>
    <submittedName>
        <fullName evidence="3">Uncharacterized protein</fullName>
    </submittedName>
</protein>
<evidence type="ECO:0000313" key="2">
    <source>
        <dbReference type="Proteomes" id="UP000887578"/>
    </source>
</evidence>
<sequence>MTSKIPTIINLTGKFAVITGASVGIGRATTILFRQLGASVIAVARNLEQLKSLSDECDKIKTDGFIHTVSADITKEDEVEALFKSVQQKFGTKFDILVNNAGILEKGSILDTNLEQYDRVLGLNLRAQYNITQKAAKFLVEAKGNIVNVSSVNGIRSFPGVLAYNISKSGLDQLTSCVALELASAGVRVNSVKSGMNNTDYEKFLEHSKSTHALGRAGEAKEVANAIAFLASDAASFITGVTLPVDGGRHAMCPR</sequence>
<dbReference type="FunFam" id="3.40.50.720:FF:000084">
    <property type="entry name" value="Short-chain dehydrogenase reductase"/>
    <property type="match status" value="1"/>
</dbReference>
<dbReference type="Gene3D" id="3.40.50.720">
    <property type="entry name" value="NAD(P)-binding Rossmann-like Domain"/>
    <property type="match status" value="1"/>
</dbReference>
<dbReference type="PANTHER" id="PTHR43975:SF2">
    <property type="entry name" value="EG:BACR7A4.14 PROTEIN-RELATED"/>
    <property type="match status" value="1"/>
</dbReference>
<accession>A0A914PZ72</accession>
<evidence type="ECO:0000313" key="3">
    <source>
        <dbReference type="WBParaSite" id="PDA_v2.g237.t1"/>
    </source>
</evidence>
<keyword evidence="1" id="KW-0560">Oxidoreductase</keyword>
<name>A0A914PZ72_9BILA</name>
<dbReference type="PROSITE" id="PS00061">
    <property type="entry name" value="ADH_SHORT"/>
    <property type="match status" value="1"/>
</dbReference>